<evidence type="ECO:0000256" key="4">
    <source>
        <dbReference type="ARBA" id="ARBA00022989"/>
    </source>
</evidence>
<sequence>MNTKFSLSPRQKALWPILILGAFFEGFDDALINIALPYIKADFNLTTQMSGYALSIIAFGTMVAFFVSRMADTIGRRRVFLTCVYLYSTCSFLTAFSPNIQVFIFFQFVARIFLIGCWSVGYVILCEEFSTEHRGKAVGRFQLTAVFGALLIGILLPVFTSFGLSWRALYVVGAIPIIPVYLMRKNLPETEAFLQIQEEKKEGNRAQKEDFFGPWRSPFTKYMVVMCLVWVFLYFGVKGSLNFFSLRVVSELSWTPNMVSLGLVLQTLTGIFVIAMNGKMMDVIGRKRAATIIIIVGCVFSVLTFTLTGFYPVLICSIISAGFVNSFLIVGSTLTNELFPTEIRANAMAWSNNIVGRMGQIIVPTAVTTMAIWLGLGNATAVAVALPLISLILILFFLPETGMKKPKNIDPLNPNAISK</sequence>
<proteinExistence type="predicted"/>
<feature type="transmembrane region" description="Helical" evidence="6">
    <location>
        <begin position="288"/>
        <end position="305"/>
    </location>
</feature>
<dbReference type="EMBL" id="CP003344">
    <property type="protein sequence ID" value="AGA68204.1"/>
    <property type="molecule type" value="Genomic_DNA"/>
</dbReference>
<feature type="transmembrane region" description="Helical" evidence="6">
    <location>
        <begin position="380"/>
        <end position="398"/>
    </location>
</feature>
<feature type="domain" description="Major facilitator superfamily (MFS) profile" evidence="7">
    <location>
        <begin position="14"/>
        <end position="402"/>
    </location>
</feature>
<feature type="transmembrane region" description="Helical" evidence="6">
    <location>
        <begin position="311"/>
        <end position="334"/>
    </location>
</feature>
<evidence type="ECO:0000313" key="8">
    <source>
        <dbReference type="EMBL" id="AGA68204.1"/>
    </source>
</evidence>
<dbReference type="InterPro" id="IPR020846">
    <property type="entry name" value="MFS_dom"/>
</dbReference>
<evidence type="ECO:0000256" key="5">
    <source>
        <dbReference type="ARBA" id="ARBA00023136"/>
    </source>
</evidence>
<feature type="transmembrane region" description="Helical" evidence="6">
    <location>
        <begin position="257"/>
        <end position="276"/>
    </location>
</feature>
<dbReference type="GO" id="GO:0005886">
    <property type="term" value="C:plasma membrane"/>
    <property type="evidence" value="ECO:0007669"/>
    <property type="project" value="UniProtKB-SubCell"/>
</dbReference>
<dbReference type="HOGENOM" id="CLU_001265_46_6_9"/>
<protein>
    <submittedName>
        <fullName evidence="8">Arabinose efflux permease family protein</fullName>
    </submittedName>
</protein>
<dbReference type="GO" id="GO:0046943">
    <property type="term" value="F:carboxylic acid transmembrane transporter activity"/>
    <property type="evidence" value="ECO:0007669"/>
    <property type="project" value="TreeGrafter"/>
</dbReference>
<evidence type="ECO:0000313" key="9">
    <source>
        <dbReference type="Proteomes" id="UP000010797"/>
    </source>
</evidence>
<keyword evidence="5 6" id="KW-0472">Membrane</keyword>
<dbReference type="KEGG" id="ddl:Desdi_0675"/>
<dbReference type="Proteomes" id="UP000010797">
    <property type="component" value="Chromosome"/>
</dbReference>
<dbReference type="eggNOG" id="COG2814">
    <property type="taxonomic scope" value="Bacteria"/>
</dbReference>
<keyword evidence="4 6" id="KW-1133">Transmembrane helix</keyword>
<name>L0F2Y3_DESDL</name>
<feature type="transmembrane region" description="Helical" evidence="6">
    <location>
        <begin position="12"/>
        <end position="39"/>
    </location>
</feature>
<feature type="transmembrane region" description="Helical" evidence="6">
    <location>
        <begin position="51"/>
        <end position="67"/>
    </location>
</feature>
<feature type="transmembrane region" description="Helical" evidence="6">
    <location>
        <begin position="219"/>
        <end position="237"/>
    </location>
</feature>
<feature type="transmembrane region" description="Helical" evidence="6">
    <location>
        <begin position="164"/>
        <end position="183"/>
    </location>
</feature>
<dbReference type="PANTHER" id="PTHR23508:SF10">
    <property type="entry name" value="CARBOXYLIC ACID TRANSPORTER PROTEIN HOMOLOG"/>
    <property type="match status" value="1"/>
</dbReference>
<dbReference type="RefSeq" id="WP_015261206.1">
    <property type="nucleotide sequence ID" value="NC_019903.1"/>
</dbReference>
<evidence type="ECO:0000256" key="3">
    <source>
        <dbReference type="ARBA" id="ARBA00022692"/>
    </source>
</evidence>
<evidence type="ECO:0000256" key="1">
    <source>
        <dbReference type="ARBA" id="ARBA00004651"/>
    </source>
</evidence>
<keyword evidence="2" id="KW-0813">Transport</keyword>
<dbReference type="InterPro" id="IPR011701">
    <property type="entry name" value="MFS"/>
</dbReference>
<organism evidence="8 9">
    <name type="scientific">Desulfitobacterium dichloroeliminans (strain LMG P-21439 / DCA1)</name>
    <dbReference type="NCBI Taxonomy" id="871963"/>
    <lineage>
        <taxon>Bacteria</taxon>
        <taxon>Bacillati</taxon>
        <taxon>Bacillota</taxon>
        <taxon>Clostridia</taxon>
        <taxon>Eubacteriales</taxon>
        <taxon>Desulfitobacteriaceae</taxon>
        <taxon>Desulfitobacterium</taxon>
    </lineage>
</organism>
<keyword evidence="9" id="KW-1185">Reference proteome</keyword>
<dbReference type="Pfam" id="PF07690">
    <property type="entry name" value="MFS_1"/>
    <property type="match status" value="1"/>
</dbReference>
<evidence type="ECO:0000259" key="7">
    <source>
        <dbReference type="PROSITE" id="PS50850"/>
    </source>
</evidence>
<dbReference type="AlphaFoldDB" id="L0F2Y3"/>
<dbReference type="OrthoDB" id="102502at2"/>
<dbReference type="Gene3D" id="1.20.1250.20">
    <property type="entry name" value="MFS general substrate transporter like domains"/>
    <property type="match status" value="1"/>
</dbReference>
<feature type="transmembrane region" description="Helical" evidence="6">
    <location>
        <begin position="79"/>
        <end position="96"/>
    </location>
</feature>
<comment type="subcellular location">
    <subcellularLocation>
        <location evidence="1">Cell membrane</location>
        <topology evidence="1">Multi-pass membrane protein</topology>
    </subcellularLocation>
</comment>
<reference evidence="9" key="1">
    <citation type="submission" date="2012-02" db="EMBL/GenBank/DDBJ databases">
        <title>Complete sequence of Desulfitobacterium dichloroeliminans LMG P-21439.</title>
        <authorList>
            <person name="Lucas S."/>
            <person name="Han J."/>
            <person name="Lapidus A."/>
            <person name="Cheng J.-F."/>
            <person name="Goodwin L."/>
            <person name="Pitluck S."/>
            <person name="Peters L."/>
            <person name="Ovchinnikova G."/>
            <person name="Teshima H."/>
            <person name="Detter J.C."/>
            <person name="Han C."/>
            <person name="Tapia R."/>
            <person name="Land M."/>
            <person name="Hauser L."/>
            <person name="Kyrpides N."/>
            <person name="Ivanova N."/>
            <person name="Pagani I."/>
            <person name="Kruse T."/>
            <person name="de Vos W.M."/>
            <person name="Boon N."/>
            <person name="Smidt H."/>
            <person name="Woyke T."/>
        </authorList>
    </citation>
    <scope>NUCLEOTIDE SEQUENCE [LARGE SCALE GENOMIC DNA]</scope>
    <source>
        <strain evidence="9">LMG P-21439 / DCA1</strain>
    </source>
</reference>
<keyword evidence="3 6" id="KW-0812">Transmembrane</keyword>
<feature type="transmembrane region" description="Helical" evidence="6">
    <location>
        <begin position="137"/>
        <end position="158"/>
    </location>
</feature>
<evidence type="ECO:0000256" key="6">
    <source>
        <dbReference type="SAM" id="Phobius"/>
    </source>
</evidence>
<feature type="transmembrane region" description="Helical" evidence="6">
    <location>
        <begin position="354"/>
        <end position="374"/>
    </location>
</feature>
<accession>L0F2Y3</accession>
<dbReference type="InterPro" id="IPR036259">
    <property type="entry name" value="MFS_trans_sf"/>
</dbReference>
<feature type="transmembrane region" description="Helical" evidence="6">
    <location>
        <begin position="102"/>
        <end position="125"/>
    </location>
</feature>
<dbReference type="PANTHER" id="PTHR23508">
    <property type="entry name" value="CARBOXYLIC ACID TRANSPORTER PROTEIN HOMOLOG"/>
    <property type="match status" value="1"/>
</dbReference>
<evidence type="ECO:0000256" key="2">
    <source>
        <dbReference type="ARBA" id="ARBA00022448"/>
    </source>
</evidence>
<dbReference type="PROSITE" id="PS50850">
    <property type="entry name" value="MFS"/>
    <property type="match status" value="1"/>
</dbReference>
<dbReference type="SUPFAM" id="SSF103473">
    <property type="entry name" value="MFS general substrate transporter"/>
    <property type="match status" value="1"/>
</dbReference>
<gene>
    <name evidence="8" type="ordered locus">Desdi_0675</name>
</gene>
<dbReference type="STRING" id="871963.Desdi_0675"/>